<evidence type="ECO:0000259" key="3">
    <source>
        <dbReference type="PROSITE" id="PS50041"/>
    </source>
</evidence>
<dbReference type="PROSITE" id="PS00615">
    <property type="entry name" value="C_TYPE_LECTIN_1"/>
    <property type="match status" value="1"/>
</dbReference>
<dbReference type="InterPro" id="IPR016187">
    <property type="entry name" value="CTDL_fold"/>
</dbReference>
<reference evidence="4" key="1">
    <citation type="submission" date="2022-11" db="UniProtKB">
        <authorList>
            <consortium name="EnsemblMetazoa"/>
        </authorList>
    </citation>
    <scope>IDENTIFICATION</scope>
</reference>
<feature type="domain" description="C-type lectin" evidence="3">
    <location>
        <begin position="160"/>
        <end position="218"/>
    </location>
</feature>
<sequence length="400" mass="44860">MISAAFLIGVLLCSNHIQVALVTSDSCSASTHGITGTCRSACRSGWIPWRGACYWLAKDHFNWFDARDACRKMGGSLAAPRSEEENVFVAGIIQEGGESRVWINCDDLEREDDWKCSNDEVESHYFNWNHGEPNNAREDEHCAMVLSGRWSACRSGWIPWRGACYWLAKDHFNWFDARDACRKMGGFLAAPRSEEENDFVTGIIQDGGEGRVWINCNDLGREASHICSVTMFSAAFLIVALLCTNHIQVALATSDSCSASTHGITGRSVCRSGWIPWKGACYLLVKDRFNWFDARDACRKMGGSLAAQRSEEENDFVTGIIQEGGEGRVWINCNDLEREGDWKCSHDGVESHYFNWNLGEPSNAREDCVMIHFSGGWADAFCSKKYLVLCKSFQTTLHLY</sequence>
<evidence type="ECO:0000313" key="5">
    <source>
        <dbReference type="Proteomes" id="UP000887568"/>
    </source>
</evidence>
<protein>
    <recommendedName>
        <fullName evidence="3">C-type lectin domain-containing protein</fullName>
    </recommendedName>
</protein>
<dbReference type="SUPFAM" id="SSF56436">
    <property type="entry name" value="C-type lectin-like"/>
    <property type="match status" value="3"/>
</dbReference>
<organism evidence="4 5">
    <name type="scientific">Patiria miniata</name>
    <name type="common">Bat star</name>
    <name type="synonym">Asterina miniata</name>
    <dbReference type="NCBI Taxonomy" id="46514"/>
    <lineage>
        <taxon>Eukaryota</taxon>
        <taxon>Metazoa</taxon>
        <taxon>Echinodermata</taxon>
        <taxon>Eleutherozoa</taxon>
        <taxon>Asterozoa</taxon>
        <taxon>Asteroidea</taxon>
        <taxon>Valvatacea</taxon>
        <taxon>Valvatida</taxon>
        <taxon>Asterinidae</taxon>
        <taxon>Patiria</taxon>
    </lineage>
</organism>
<evidence type="ECO:0000256" key="1">
    <source>
        <dbReference type="ARBA" id="ARBA00023157"/>
    </source>
</evidence>
<dbReference type="InterPro" id="IPR001304">
    <property type="entry name" value="C-type_lectin-like"/>
</dbReference>
<dbReference type="OrthoDB" id="7357196at2759"/>
<keyword evidence="2" id="KW-0732">Signal</keyword>
<evidence type="ECO:0000313" key="4">
    <source>
        <dbReference type="EnsemblMetazoa" id="XP_038058709.1"/>
    </source>
</evidence>
<dbReference type="PROSITE" id="PS50041">
    <property type="entry name" value="C_TYPE_LECTIN_2"/>
    <property type="match status" value="3"/>
</dbReference>
<feature type="domain" description="C-type lectin" evidence="3">
    <location>
        <begin position="49"/>
        <end position="151"/>
    </location>
</feature>
<keyword evidence="5" id="KW-1185">Reference proteome</keyword>
<name>A0A914A5A8_PATMI</name>
<dbReference type="PANTHER" id="PTHR22803">
    <property type="entry name" value="MANNOSE, PHOSPHOLIPASE, LECTIN RECEPTOR RELATED"/>
    <property type="match status" value="1"/>
</dbReference>
<proteinExistence type="predicted"/>
<dbReference type="EnsemblMetazoa" id="XM_038202781.1">
    <property type="protein sequence ID" value="XP_038058709.1"/>
    <property type="gene ID" value="LOC119729989"/>
</dbReference>
<dbReference type="AlphaFoldDB" id="A0A914A5A8"/>
<feature type="signal peptide" evidence="2">
    <location>
        <begin position="1"/>
        <end position="20"/>
    </location>
</feature>
<feature type="domain" description="C-type lectin" evidence="3">
    <location>
        <begin position="277"/>
        <end position="391"/>
    </location>
</feature>
<dbReference type="InterPro" id="IPR050111">
    <property type="entry name" value="C-type_lectin/snaclec_domain"/>
</dbReference>
<dbReference type="GeneID" id="119729989"/>
<dbReference type="InterPro" id="IPR018378">
    <property type="entry name" value="C-type_lectin_CS"/>
</dbReference>
<dbReference type="InterPro" id="IPR016186">
    <property type="entry name" value="C-type_lectin-like/link_sf"/>
</dbReference>
<feature type="chain" id="PRO_5037180534" description="C-type lectin domain-containing protein" evidence="2">
    <location>
        <begin position="21"/>
        <end position="400"/>
    </location>
</feature>
<dbReference type="CDD" id="cd00037">
    <property type="entry name" value="CLECT"/>
    <property type="match status" value="3"/>
</dbReference>
<dbReference type="Proteomes" id="UP000887568">
    <property type="component" value="Unplaced"/>
</dbReference>
<dbReference type="SMART" id="SM00034">
    <property type="entry name" value="CLECT"/>
    <property type="match status" value="3"/>
</dbReference>
<dbReference type="Pfam" id="PF00059">
    <property type="entry name" value="Lectin_C"/>
    <property type="match status" value="3"/>
</dbReference>
<dbReference type="RefSeq" id="XP_038058709.1">
    <property type="nucleotide sequence ID" value="XM_038202781.1"/>
</dbReference>
<evidence type="ECO:0000256" key="2">
    <source>
        <dbReference type="SAM" id="SignalP"/>
    </source>
</evidence>
<dbReference type="OMA" id="FDARDAC"/>
<accession>A0A914A5A8</accession>
<keyword evidence="1" id="KW-1015">Disulfide bond</keyword>
<dbReference type="Gene3D" id="3.10.100.10">
    <property type="entry name" value="Mannose-Binding Protein A, subunit A"/>
    <property type="match status" value="3"/>
</dbReference>